<accession>A0A914Z7J1</accession>
<proteinExistence type="predicted"/>
<organism evidence="2 3">
    <name type="scientific">Panagrolaimus superbus</name>
    <dbReference type="NCBI Taxonomy" id="310955"/>
    <lineage>
        <taxon>Eukaryota</taxon>
        <taxon>Metazoa</taxon>
        <taxon>Ecdysozoa</taxon>
        <taxon>Nematoda</taxon>
        <taxon>Chromadorea</taxon>
        <taxon>Rhabditida</taxon>
        <taxon>Tylenchina</taxon>
        <taxon>Panagrolaimomorpha</taxon>
        <taxon>Panagrolaimoidea</taxon>
        <taxon>Panagrolaimidae</taxon>
        <taxon>Panagrolaimus</taxon>
    </lineage>
</organism>
<reference evidence="3" key="1">
    <citation type="submission" date="2022-11" db="UniProtKB">
        <authorList>
            <consortium name="WormBaseParasite"/>
        </authorList>
    </citation>
    <scope>IDENTIFICATION</scope>
</reference>
<feature type="region of interest" description="Disordered" evidence="1">
    <location>
        <begin position="57"/>
        <end position="104"/>
    </location>
</feature>
<keyword evidence="2" id="KW-1185">Reference proteome</keyword>
<name>A0A914Z7J1_9BILA</name>
<dbReference type="AlphaFoldDB" id="A0A914Z7J1"/>
<evidence type="ECO:0000313" key="3">
    <source>
        <dbReference type="WBParaSite" id="PSU_v2.g8654.t1"/>
    </source>
</evidence>
<dbReference type="Proteomes" id="UP000887577">
    <property type="component" value="Unplaced"/>
</dbReference>
<protein>
    <submittedName>
        <fullName evidence="3">Uncharacterized protein</fullName>
    </submittedName>
</protein>
<evidence type="ECO:0000313" key="2">
    <source>
        <dbReference type="Proteomes" id="UP000887577"/>
    </source>
</evidence>
<dbReference type="WBParaSite" id="PSU_v2.g8654.t1">
    <property type="protein sequence ID" value="PSU_v2.g8654.t1"/>
    <property type="gene ID" value="PSU_v2.g8654"/>
</dbReference>
<evidence type="ECO:0000256" key="1">
    <source>
        <dbReference type="SAM" id="MobiDB-lite"/>
    </source>
</evidence>
<sequence length="104" mass="11871">MQLHYIFDLAYAKELKPFFLLLERIANLDIHRSYTSLMDLYHELKLQGDLIEEENLARIESAESGSTETTPDDNAIPPATPQDETETLHGPQDEEDAQEILPTD</sequence>